<feature type="domain" description="HTH bat-type" evidence="3">
    <location>
        <begin position="131"/>
        <end position="183"/>
    </location>
</feature>
<accession>A0A897MQ40</accession>
<evidence type="ECO:0000259" key="3">
    <source>
        <dbReference type="Pfam" id="PF04967"/>
    </source>
</evidence>
<dbReference type="EMBL" id="CP064786">
    <property type="protein sequence ID" value="QSG02451.1"/>
    <property type="molecule type" value="Genomic_DNA"/>
</dbReference>
<dbReference type="KEGG" id="hara:AArcS_1234"/>
<name>A0A897MQ40_9EURY</name>
<evidence type="ECO:0000256" key="1">
    <source>
        <dbReference type="ARBA" id="ARBA00023015"/>
    </source>
</evidence>
<dbReference type="Proteomes" id="UP000663586">
    <property type="component" value="Chromosome"/>
</dbReference>
<keyword evidence="2" id="KW-0804">Transcription</keyword>
<dbReference type="PANTHER" id="PTHR34236:SF1">
    <property type="entry name" value="DIMETHYL SULFOXIDE REDUCTASE TRANSCRIPTIONAL ACTIVATOR"/>
    <property type="match status" value="1"/>
</dbReference>
<organism evidence="4 5">
    <name type="scientific">Natranaeroarchaeum sulfidigenes</name>
    <dbReference type="NCBI Taxonomy" id="2784880"/>
    <lineage>
        <taxon>Archaea</taxon>
        <taxon>Methanobacteriati</taxon>
        <taxon>Methanobacteriota</taxon>
        <taxon>Stenosarchaea group</taxon>
        <taxon>Halobacteria</taxon>
        <taxon>Halobacteriales</taxon>
        <taxon>Natronoarchaeaceae</taxon>
        <taxon>Natranaeroarchaeum</taxon>
    </lineage>
</organism>
<proteinExistence type="predicted"/>
<dbReference type="Pfam" id="PF04967">
    <property type="entry name" value="HTH_10"/>
    <property type="match status" value="1"/>
</dbReference>
<evidence type="ECO:0000313" key="5">
    <source>
        <dbReference type="Proteomes" id="UP000663586"/>
    </source>
</evidence>
<dbReference type="PANTHER" id="PTHR34236">
    <property type="entry name" value="DIMETHYL SULFOXIDE REDUCTASE TRANSCRIPTIONAL ACTIVATOR"/>
    <property type="match status" value="1"/>
</dbReference>
<gene>
    <name evidence="4" type="ORF">AArcS_1234</name>
</gene>
<keyword evidence="5" id="KW-1185">Reference proteome</keyword>
<evidence type="ECO:0000256" key="2">
    <source>
        <dbReference type="ARBA" id="ARBA00023163"/>
    </source>
</evidence>
<reference evidence="4" key="1">
    <citation type="submission" date="2020-11" db="EMBL/GenBank/DDBJ databases">
        <title>Carbohydrate-dependent, anaerobic sulfur respiration: A novel catabolism in halophilic archaea.</title>
        <authorList>
            <person name="Sorokin D.Y."/>
            <person name="Messina E."/>
            <person name="Smedile F."/>
            <person name="La Cono V."/>
            <person name="Hallsworth J.E."/>
            <person name="Yakimov M.M."/>
        </authorList>
    </citation>
    <scope>NUCLEOTIDE SEQUENCE</scope>
    <source>
        <strain evidence="4">AArc-S</strain>
    </source>
</reference>
<dbReference type="InterPro" id="IPR007050">
    <property type="entry name" value="HTH_bacterioopsin"/>
</dbReference>
<sequence length="188" mass="20684">MELSVHRDGSLLCPINDIEGTIEDMRINAIDGCCHCDIRVTDEQGCTAIVQASGTIESDCFCSTFQRHSCVPQICSIDDDLVVARTYVDGRETVSELIRSLGEIADSVSLHRLTVAGEDGRDTVTFDLSKLTSKQREALELAVSRGYYDTDRSVDLATMADELDISKSALSQRLRVAQSKLVEDLFSE</sequence>
<dbReference type="AlphaFoldDB" id="A0A897MQ40"/>
<keyword evidence="1" id="KW-0805">Transcription regulation</keyword>
<evidence type="ECO:0000313" key="4">
    <source>
        <dbReference type="EMBL" id="QSG02451.1"/>
    </source>
</evidence>
<protein>
    <submittedName>
        <fullName evidence="4">Transcriptional regulator, contains HTH domain</fullName>
    </submittedName>
</protein>